<evidence type="ECO:0000313" key="14">
    <source>
        <dbReference type="Proteomes" id="UP000231203"/>
    </source>
</evidence>
<dbReference type="Pfam" id="PF21305">
    <property type="entry name" value="type_II_gspD_N0"/>
    <property type="match status" value="1"/>
</dbReference>
<dbReference type="InterPro" id="IPR049371">
    <property type="entry name" value="GspD-like_N0"/>
</dbReference>
<dbReference type="NCBIfam" id="TIGR02515">
    <property type="entry name" value="IV_pilus_PilQ"/>
    <property type="match status" value="1"/>
</dbReference>
<dbReference type="EMBL" id="PDTI01000059">
    <property type="protein sequence ID" value="PIE62180.1"/>
    <property type="molecule type" value="Genomic_DNA"/>
</dbReference>
<evidence type="ECO:0000256" key="3">
    <source>
        <dbReference type="ARBA" id="ARBA00022692"/>
    </source>
</evidence>
<evidence type="ECO:0000313" key="13">
    <source>
        <dbReference type="EMBL" id="PIE62180.1"/>
    </source>
</evidence>
<keyword evidence="6" id="KW-0998">Cell outer membrane</keyword>
<dbReference type="InterPro" id="IPR038591">
    <property type="entry name" value="NolW-like_sf"/>
</dbReference>
<evidence type="ECO:0000259" key="12">
    <source>
        <dbReference type="Pfam" id="PF21305"/>
    </source>
</evidence>
<comment type="caution">
    <text evidence="13">The sequence shown here is derived from an EMBL/GenBank/DDBJ whole genome shotgun (WGS) entry which is preliminary data.</text>
</comment>
<sequence>MRNKMMVNYRSAARYYGTGLIISVLLILLISFITGCVTRKNEASVNTAQVRDSQAPQDDSGSLSQMVNKIWINPEADAFEVWIQGSSGALDDYTSIKQSFPFAVSVYLPNAGLAPGVDAGSFSDSRVSDIKVGFIDEAQTTVKVDILLKADLPYIVEEKPDRLGIILKGNQVSSKETAETDPVAEEPGQGLKDAAVLPQDVPIPGTTAHLTHIEFDNNQLGQSDIQILTDHPVRYETIQDANDSFSLILYNTIVPLRHQRPLKTRYFNSAVEQVMPRPNPANPNDTLVDIKVRENVPFQVVQTTKGIHMTFEASTVSAPEFDKAKINLGAGQKPHAGFKEQDQGQSKAQEKNVFQNQDPLLNPSSVRYTGEKIKLDFYETDIKNVFRILKSVSGRNFAIDRDVEGTVTLSLQDPVPWDQLLDLVLKMNSLGKKMEGNVIRIATTDTLAREENERQEAIAARQKSEEQKKALEPLFTEYIPVNYSDAKADVEPHVSQILTPDRGKISVDTRTNMLIITDTRAKIDQANELIYRLDKVTPQIMIEAKVVEVTKDFSRSFGINWNLSNASDVTSGFVDDYSVSVNRSTVGISGDFSFFGLLGSSRSALNAQLEASEAQGEVRIVSSPRILTLDNKKAMIKQGQEYAYLERDDSGGSSVAYKDIDLLLEVTPHVTPDNRISMTVRLTKNDVASISSDGVPTLATNEAETELLVNNNDTVVIGGVVKTTQSQDSDGIPFLAGIPGLGYLFGSKAKSDDRNELLIFLTPSIVQLEQKRHILQ</sequence>
<accession>A0A2G6MQC8</accession>
<evidence type="ECO:0000256" key="8">
    <source>
        <dbReference type="RuleBase" id="RU004004"/>
    </source>
</evidence>
<evidence type="ECO:0000259" key="10">
    <source>
        <dbReference type="Pfam" id="PF00263"/>
    </source>
</evidence>
<proteinExistence type="inferred from homology"/>
<dbReference type="InterPro" id="IPR004846">
    <property type="entry name" value="T2SS/T3SS_dom"/>
</dbReference>
<feature type="domain" description="GspD-like N0" evidence="12">
    <location>
        <begin position="375"/>
        <end position="426"/>
    </location>
</feature>
<evidence type="ECO:0000256" key="9">
    <source>
        <dbReference type="SAM" id="Phobius"/>
    </source>
</evidence>
<evidence type="ECO:0000256" key="2">
    <source>
        <dbReference type="ARBA" id="ARBA00022448"/>
    </source>
</evidence>
<dbReference type="PRINTS" id="PR00811">
    <property type="entry name" value="BCTERIALGSPD"/>
</dbReference>
<dbReference type="GO" id="GO:0009279">
    <property type="term" value="C:cell outer membrane"/>
    <property type="evidence" value="ECO:0007669"/>
    <property type="project" value="UniProtKB-SubCell"/>
</dbReference>
<dbReference type="Pfam" id="PF00263">
    <property type="entry name" value="Secretin"/>
    <property type="match status" value="1"/>
</dbReference>
<organism evidence="13 14">
    <name type="scientific">Desulfobacter postgatei</name>
    <dbReference type="NCBI Taxonomy" id="2293"/>
    <lineage>
        <taxon>Bacteria</taxon>
        <taxon>Pseudomonadati</taxon>
        <taxon>Thermodesulfobacteriota</taxon>
        <taxon>Desulfobacteria</taxon>
        <taxon>Desulfobacterales</taxon>
        <taxon>Desulfobacteraceae</taxon>
        <taxon>Desulfobacter</taxon>
    </lineage>
</organism>
<comment type="similarity">
    <text evidence="7">Belongs to the bacterial secretin family.</text>
</comment>
<dbReference type="Gene3D" id="3.30.1370.130">
    <property type="match status" value="1"/>
</dbReference>
<feature type="domain" description="Type II/III secretion system secretin-like" evidence="10">
    <location>
        <begin position="612"/>
        <end position="767"/>
    </location>
</feature>
<evidence type="ECO:0000259" key="11">
    <source>
        <dbReference type="Pfam" id="PF03958"/>
    </source>
</evidence>
<dbReference type="PANTHER" id="PTHR30604">
    <property type="entry name" value="PROTEIN TRANSPORT PROTEIN HOFQ"/>
    <property type="match status" value="1"/>
</dbReference>
<protein>
    <submittedName>
        <fullName evidence="13">Pilus assembly protein PilQ</fullName>
    </submittedName>
</protein>
<keyword evidence="4" id="KW-0732">Signal</keyword>
<comment type="subcellular location">
    <subcellularLocation>
        <location evidence="8">Cell outer membrane</location>
    </subcellularLocation>
    <subcellularLocation>
        <location evidence="1">Membrane</location>
    </subcellularLocation>
</comment>
<dbReference type="Proteomes" id="UP000231203">
    <property type="component" value="Unassembled WGS sequence"/>
</dbReference>
<dbReference type="GO" id="GO:0009306">
    <property type="term" value="P:protein secretion"/>
    <property type="evidence" value="ECO:0007669"/>
    <property type="project" value="InterPro"/>
</dbReference>
<dbReference type="Gene3D" id="3.30.1370.120">
    <property type="match status" value="1"/>
</dbReference>
<reference evidence="13 14" key="1">
    <citation type="submission" date="2017-10" db="EMBL/GenBank/DDBJ databases">
        <title>Novel microbial diversity and functional potential in the marine mammal oral microbiome.</title>
        <authorList>
            <person name="Dudek N.K."/>
            <person name="Sun C.L."/>
            <person name="Burstein D."/>
            <person name="Kantor R.S."/>
            <person name="Aliaga Goltsman D.S."/>
            <person name="Bik E.M."/>
            <person name="Thomas B.C."/>
            <person name="Banfield J.F."/>
            <person name="Relman D.A."/>
        </authorList>
    </citation>
    <scope>NUCLEOTIDE SEQUENCE [LARGE SCALE GENOMIC DNA]</scope>
    <source>
        <strain evidence="13">DOLJORAL78_47_202</strain>
    </source>
</reference>
<keyword evidence="3 9" id="KW-0812">Transmembrane</keyword>
<evidence type="ECO:0000256" key="6">
    <source>
        <dbReference type="ARBA" id="ARBA00023237"/>
    </source>
</evidence>
<keyword evidence="5 9" id="KW-0472">Membrane</keyword>
<evidence type="ECO:0000256" key="1">
    <source>
        <dbReference type="ARBA" id="ARBA00004370"/>
    </source>
</evidence>
<dbReference type="PANTHER" id="PTHR30604:SF1">
    <property type="entry name" value="DNA UTILIZATION PROTEIN HOFQ"/>
    <property type="match status" value="1"/>
</dbReference>
<keyword evidence="9" id="KW-1133">Transmembrane helix</keyword>
<evidence type="ECO:0000256" key="7">
    <source>
        <dbReference type="RuleBase" id="RU004003"/>
    </source>
</evidence>
<evidence type="ECO:0000256" key="4">
    <source>
        <dbReference type="ARBA" id="ARBA00022729"/>
    </source>
</evidence>
<evidence type="ECO:0000256" key="5">
    <source>
        <dbReference type="ARBA" id="ARBA00023136"/>
    </source>
</evidence>
<dbReference type="InterPro" id="IPR051808">
    <property type="entry name" value="Type_IV_pilus_biogenesis"/>
</dbReference>
<gene>
    <name evidence="13" type="ORF">CSA25_06385</name>
</gene>
<dbReference type="InterPro" id="IPR005644">
    <property type="entry name" value="NolW-like"/>
</dbReference>
<feature type="domain" description="NolW-like" evidence="11">
    <location>
        <begin position="476"/>
        <end position="538"/>
    </location>
</feature>
<dbReference type="InterPro" id="IPR001775">
    <property type="entry name" value="GspD/PilQ"/>
</dbReference>
<dbReference type="AlphaFoldDB" id="A0A2G6MQC8"/>
<dbReference type="Pfam" id="PF03958">
    <property type="entry name" value="Secretin_N"/>
    <property type="match status" value="1"/>
</dbReference>
<feature type="transmembrane region" description="Helical" evidence="9">
    <location>
        <begin position="12"/>
        <end position="33"/>
    </location>
</feature>
<name>A0A2G6MQC8_9BACT</name>
<keyword evidence="2 8" id="KW-0813">Transport</keyword>
<dbReference type="InterPro" id="IPR013355">
    <property type="entry name" value="Pilus_4_PilQ"/>
</dbReference>